<evidence type="ECO:0000313" key="2">
    <source>
        <dbReference type="EMBL" id="PWY83462.1"/>
    </source>
</evidence>
<accession>A0A317WE09</accession>
<dbReference type="EMBL" id="MSFL01000010">
    <property type="protein sequence ID" value="PWY83462.1"/>
    <property type="molecule type" value="Genomic_DNA"/>
</dbReference>
<organism evidence="2 3">
    <name type="scientific">Aspergillus heteromorphus CBS 117.55</name>
    <dbReference type="NCBI Taxonomy" id="1448321"/>
    <lineage>
        <taxon>Eukaryota</taxon>
        <taxon>Fungi</taxon>
        <taxon>Dikarya</taxon>
        <taxon>Ascomycota</taxon>
        <taxon>Pezizomycotina</taxon>
        <taxon>Eurotiomycetes</taxon>
        <taxon>Eurotiomycetidae</taxon>
        <taxon>Eurotiales</taxon>
        <taxon>Aspergillaceae</taxon>
        <taxon>Aspergillus</taxon>
        <taxon>Aspergillus subgen. Circumdati</taxon>
    </lineage>
</organism>
<proteinExistence type="predicted"/>
<gene>
    <name evidence="2" type="ORF">BO70DRAFT_26549</name>
</gene>
<sequence length="216" mass="23438">MSEPNPVPRISDQSCPWSQPFRRSIPKGSDASGTGRERHAVWLHKGMGDRSCVCLRVWACMTRILVPVRVFASATYLSVSVSVSKSVSHLLGTVPSLETLSLSLSLPYSFPLPPPLLLRLQAEPRYFHRTIGSATTSPYSRRLDTRSPLIVCVVESTIPMIPSPPPHRASEILSDGLGRRPTGPGLEITTASAEPEPLAMLSVSHSVPSFGIRCST</sequence>
<dbReference type="GeneID" id="37061181"/>
<dbReference type="Proteomes" id="UP000247233">
    <property type="component" value="Unassembled WGS sequence"/>
</dbReference>
<dbReference type="RefSeq" id="XP_025399905.1">
    <property type="nucleotide sequence ID" value="XM_025538944.1"/>
</dbReference>
<feature type="region of interest" description="Disordered" evidence="1">
    <location>
        <begin position="1"/>
        <end position="34"/>
    </location>
</feature>
<dbReference type="AlphaFoldDB" id="A0A317WE09"/>
<name>A0A317WE09_9EURO</name>
<protein>
    <submittedName>
        <fullName evidence="2">Uncharacterized protein</fullName>
    </submittedName>
</protein>
<evidence type="ECO:0000313" key="3">
    <source>
        <dbReference type="Proteomes" id="UP000247233"/>
    </source>
</evidence>
<comment type="caution">
    <text evidence="2">The sequence shown here is derived from an EMBL/GenBank/DDBJ whole genome shotgun (WGS) entry which is preliminary data.</text>
</comment>
<evidence type="ECO:0000256" key="1">
    <source>
        <dbReference type="SAM" id="MobiDB-lite"/>
    </source>
</evidence>
<reference evidence="2 3" key="1">
    <citation type="submission" date="2016-12" db="EMBL/GenBank/DDBJ databases">
        <title>The genomes of Aspergillus section Nigri reveals drivers in fungal speciation.</title>
        <authorList>
            <consortium name="DOE Joint Genome Institute"/>
            <person name="Vesth T.C."/>
            <person name="Nybo J."/>
            <person name="Theobald S."/>
            <person name="Brandl J."/>
            <person name="Frisvad J.C."/>
            <person name="Nielsen K.F."/>
            <person name="Lyhne E.K."/>
            <person name="Kogle M.E."/>
            <person name="Kuo A."/>
            <person name="Riley R."/>
            <person name="Clum A."/>
            <person name="Nolan M."/>
            <person name="Lipzen A."/>
            <person name="Salamov A."/>
            <person name="Henrissat B."/>
            <person name="Wiebenga A."/>
            <person name="De Vries R.P."/>
            <person name="Grigoriev I.V."/>
            <person name="Mortensen U.H."/>
            <person name="Andersen M.R."/>
            <person name="Baker S.E."/>
        </authorList>
    </citation>
    <scope>NUCLEOTIDE SEQUENCE [LARGE SCALE GENOMIC DNA]</scope>
    <source>
        <strain evidence="2 3">CBS 117.55</strain>
    </source>
</reference>
<dbReference type="VEuPathDB" id="FungiDB:BO70DRAFT_26549"/>
<keyword evidence="3" id="KW-1185">Reference proteome</keyword>